<sequence>MPQAYRYAIYLAPVGPWREIGSAWLGRCEETGERIARSRADDPRLDAWTEAPRHYGLHATLKPPFRLRPGTTACGLDGAVRTLARAQRPFGTALELCALRGFLAWCLPDEAGAHANIRRVADRMVRDLDAFRAAPTPDEIARRHPEGLNPAQRRMLQEWGYPYLFDTFTFHITLTGMLSATDLDHAGELLRARAGSALDGEMPVQAVSVYVQPRPGDPFVVARHYGFDGSTRDASGARFLDDDAP</sequence>
<dbReference type="RefSeq" id="WP_086073038.1">
    <property type="nucleotide sequence ID" value="NZ_CP021109.1"/>
</dbReference>
<dbReference type="Proteomes" id="UP000194139">
    <property type="component" value="Chromosome"/>
</dbReference>
<evidence type="ECO:0008006" key="3">
    <source>
        <dbReference type="Google" id="ProtNLM"/>
    </source>
</evidence>
<dbReference type="InterPro" id="IPR009389">
    <property type="entry name" value="DUF1045"/>
</dbReference>
<evidence type="ECO:0000313" key="1">
    <source>
        <dbReference type="EMBL" id="ARP87737.1"/>
    </source>
</evidence>
<gene>
    <name evidence="1" type="ORF">CAL13_17105</name>
</gene>
<organism evidence="1 2">
    <name type="scientific">Bordetella genomosp. 9</name>
    <dbReference type="NCBI Taxonomy" id="1416803"/>
    <lineage>
        <taxon>Bacteria</taxon>
        <taxon>Pseudomonadati</taxon>
        <taxon>Pseudomonadota</taxon>
        <taxon>Betaproteobacteria</taxon>
        <taxon>Burkholderiales</taxon>
        <taxon>Alcaligenaceae</taxon>
        <taxon>Bordetella</taxon>
    </lineage>
</organism>
<evidence type="ECO:0000313" key="2">
    <source>
        <dbReference type="Proteomes" id="UP000194139"/>
    </source>
</evidence>
<name>A0A1W6Z2Y0_9BORD</name>
<protein>
    <recommendedName>
        <fullName evidence="3">Phosphonate metabolism protein</fullName>
    </recommendedName>
</protein>
<accession>A0A1W6Z2Y0</accession>
<dbReference type="AlphaFoldDB" id="A0A1W6Z2Y0"/>
<dbReference type="EMBL" id="CP021109">
    <property type="protein sequence ID" value="ARP87737.1"/>
    <property type="molecule type" value="Genomic_DNA"/>
</dbReference>
<keyword evidence="2" id="KW-1185">Reference proteome</keyword>
<dbReference type="Pfam" id="PF06299">
    <property type="entry name" value="DUF1045"/>
    <property type="match status" value="1"/>
</dbReference>
<proteinExistence type="predicted"/>
<reference evidence="1 2" key="1">
    <citation type="submission" date="2017-05" db="EMBL/GenBank/DDBJ databases">
        <title>Complete and WGS of Bordetella genogroups.</title>
        <authorList>
            <person name="Spilker T."/>
            <person name="LiPuma J."/>
        </authorList>
    </citation>
    <scope>NUCLEOTIDE SEQUENCE [LARGE SCALE GENOMIC DNA]</scope>
    <source>
        <strain evidence="1 2">AU17164</strain>
    </source>
</reference>